<name>A0ABU6TKA0_9FABA</name>
<gene>
    <name evidence="1" type="ORF">PIB30_060150</name>
</gene>
<organism evidence="1 2">
    <name type="scientific">Stylosanthes scabra</name>
    <dbReference type="NCBI Taxonomy" id="79078"/>
    <lineage>
        <taxon>Eukaryota</taxon>
        <taxon>Viridiplantae</taxon>
        <taxon>Streptophyta</taxon>
        <taxon>Embryophyta</taxon>
        <taxon>Tracheophyta</taxon>
        <taxon>Spermatophyta</taxon>
        <taxon>Magnoliopsida</taxon>
        <taxon>eudicotyledons</taxon>
        <taxon>Gunneridae</taxon>
        <taxon>Pentapetalae</taxon>
        <taxon>rosids</taxon>
        <taxon>fabids</taxon>
        <taxon>Fabales</taxon>
        <taxon>Fabaceae</taxon>
        <taxon>Papilionoideae</taxon>
        <taxon>50 kb inversion clade</taxon>
        <taxon>dalbergioids sensu lato</taxon>
        <taxon>Dalbergieae</taxon>
        <taxon>Pterocarpus clade</taxon>
        <taxon>Stylosanthes</taxon>
    </lineage>
</organism>
<proteinExistence type="predicted"/>
<comment type="caution">
    <text evidence="1">The sequence shown here is derived from an EMBL/GenBank/DDBJ whole genome shotgun (WGS) entry which is preliminary data.</text>
</comment>
<dbReference type="EMBL" id="JASCZI010091149">
    <property type="protein sequence ID" value="MED6149196.1"/>
    <property type="molecule type" value="Genomic_DNA"/>
</dbReference>
<protein>
    <submittedName>
        <fullName evidence="1">Uncharacterized protein</fullName>
    </submittedName>
</protein>
<reference evidence="1 2" key="1">
    <citation type="journal article" date="2023" name="Plants (Basel)">
        <title>Bridging the Gap: Combining Genomics and Transcriptomics Approaches to Understand Stylosanthes scabra, an Orphan Legume from the Brazilian Caatinga.</title>
        <authorList>
            <person name="Ferreira-Neto J.R.C."/>
            <person name="da Silva M.D."/>
            <person name="Binneck E."/>
            <person name="de Melo N.F."/>
            <person name="da Silva R.H."/>
            <person name="de Melo A.L.T.M."/>
            <person name="Pandolfi V."/>
            <person name="Bustamante F.O."/>
            <person name="Brasileiro-Vidal A.C."/>
            <person name="Benko-Iseppon A.M."/>
        </authorList>
    </citation>
    <scope>NUCLEOTIDE SEQUENCE [LARGE SCALE GENOMIC DNA]</scope>
    <source>
        <tissue evidence="1">Leaves</tissue>
    </source>
</reference>
<evidence type="ECO:0000313" key="1">
    <source>
        <dbReference type="EMBL" id="MED6149196.1"/>
    </source>
</evidence>
<accession>A0ABU6TKA0</accession>
<sequence length="151" mass="16787">MIGAGKNGPPGKYERWLSSASSGSVGLAMIIDRTFQVLVQASKVSEAFAKISEFLAFSEVQVFHCMSRRTRGVGVLVRVGLVGEPKLRSASKLVKHVRDLVDRFWGVTVLHLNSLESPRGVLYLSRARSIRSRGLLIYASWKLDHMMIRSN</sequence>
<dbReference type="Proteomes" id="UP001341840">
    <property type="component" value="Unassembled WGS sequence"/>
</dbReference>
<evidence type="ECO:0000313" key="2">
    <source>
        <dbReference type="Proteomes" id="UP001341840"/>
    </source>
</evidence>
<keyword evidence="2" id="KW-1185">Reference proteome</keyword>